<dbReference type="InterPro" id="IPR020556">
    <property type="entry name" value="Amidase_CS"/>
</dbReference>
<dbReference type="Pfam" id="PF01425">
    <property type="entry name" value="Amidase"/>
    <property type="match status" value="1"/>
</dbReference>
<proteinExistence type="inferred from homology"/>
<dbReference type="Proteomes" id="UP001501326">
    <property type="component" value="Unassembled WGS sequence"/>
</dbReference>
<comment type="caution">
    <text evidence="3">The sequence shown here is derived from an EMBL/GenBank/DDBJ whole genome shotgun (WGS) entry which is preliminary data.</text>
</comment>
<gene>
    <name evidence="3" type="ORF">GCM10009867_04790</name>
</gene>
<reference evidence="3 4" key="1">
    <citation type="journal article" date="2019" name="Int. J. Syst. Evol. Microbiol.">
        <title>The Global Catalogue of Microorganisms (GCM) 10K type strain sequencing project: providing services to taxonomists for standard genome sequencing and annotation.</title>
        <authorList>
            <consortium name="The Broad Institute Genomics Platform"/>
            <consortium name="The Broad Institute Genome Sequencing Center for Infectious Disease"/>
            <person name="Wu L."/>
            <person name="Ma J."/>
        </authorList>
    </citation>
    <scope>NUCLEOTIDE SEQUENCE [LARGE SCALE GENOMIC DNA]</scope>
    <source>
        <strain evidence="3 4">JCM 16378</strain>
    </source>
</reference>
<dbReference type="PROSITE" id="PS00571">
    <property type="entry name" value="AMIDASES"/>
    <property type="match status" value="1"/>
</dbReference>
<keyword evidence="4" id="KW-1185">Reference proteome</keyword>
<name>A0ABN3UFU7_9MICO</name>
<feature type="domain" description="Amidase" evidence="2">
    <location>
        <begin position="32"/>
        <end position="450"/>
    </location>
</feature>
<dbReference type="PANTHER" id="PTHR11895:SF7">
    <property type="entry name" value="GLUTAMYL-TRNA(GLN) AMIDOTRANSFERASE SUBUNIT A, MITOCHONDRIAL"/>
    <property type="match status" value="1"/>
</dbReference>
<evidence type="ECO:0000259" key="2">
    <source>
        <dbReference type="Pfam" id="PF01425"/>
    </source>
</evidence>
<accession>A0ABN3UFU7</accession>
<comment type="similarity">
    <text evidence="1">Belongs to the amidase family.</text>
</comment>
<evidence type="ECO:0000313" key="3">
    <source>
        <dbReference type="EMBL" id="GAA2731350.1"/>
    </source>
</evidence>
<dbReference type="RefSeq" id="WP_344189904.1">
    <property type="nucleotide sequence ID" value="NZ_BAAARN010000001.1"/>
</dbReference>
<evidence type="ECO:0000313" key="4">
    <source>
        <dbReference type="Proteomes" id="UP001501326"/>
    </source>
</evidence>
<dbReference type="InterPro" id="IPR000120">
    <property type="entry name" value="Amidase"/>
</dbReference>
<dbReference type="SUPFAM" id="SSF75304">
    <property type="entry name" value="Amidase signature (AS) enzymes"/>
    <property type="match status" value="1"/>
</dbReference>
<dbReference type="InterPro" id="IPR023631">
    <property type="entry name" value="Amidase_dom"/>
</dbReference>
<evidence type="ECO:0000256" key="1">
    <source>
        <dbReference type="ARBA" id="ARBA00009199"/>
    </source>
</evidence>
<dbReference type="InterPro" id="IPR036928">
    <property type="entry name" value="AS_sf"/>
</dbReference>
<dbReference type="PANTHER" id="PTHR11895">
    <property type="entry name" value="TRANSAMIDASE"/>
    <property type="match status" value="1"/>
</dbReference>
<dbReference type="Gene3D" id="3.90.1300.10">
    <property type="entry name" value="Amidase signature (AS) domain"/>
    <property type="match status" value="1"/>
</dbReference>
<organism evidence="3 4">
    <name type="scientific">Pedococcus aerophilus</name>
    <dbReference type="NCBI Taxonomy" id="436356"/>
    <lineage>
        <taxon>Bacteria</taxon>
        <taxon>Bacillati</taxon>
        <taxon>Actinomycetota</taxon>
        <taxon>Actinomycetes</taxon>
        <taxon>Micrococcales</taxon>
        <taxon>Intrasporangiaceae</taxon>
        <taxon>Pedococcus</taxon>
    </lineage>
</organism>
<sequence length="474" mass="48823">MSPATPITIPFATPFASAVAEIRAGSADPASLVRAGVARIRQENPRFNAIVAERGDQAVDEAAGLTSTGRTGGVLAGVPFTAKDMLATADLPTTCGSRALEGNTTGEDATVVARMRAAGAVLVGKTNCPEFALGVDTDNDLFGPTRNPLGPWTAGGSSGGEAAAVASGMSMVGLGSDYGGSLRWPAQCAGLVGLRPTVGRVPRSGEQPGGPVHDGPLRDFQDTVQVVGPIGRSAQDVFTVLQVIAGPDGRDPLAEDQPLRDYRDVGLEDLEIAWAPTVGEVVVDREVAAAVETAAAALALSGARVSMGVPTEVDRAATVYDRLRSAEPMSAVARLAEAHPHLVGAGIKAMLDARVRLTEDALAELWAERDALVAGLGAWLRGDRVLLLPVSTEAPHDLTGRVADFHLLAPSRAISLFGIPAVSVPVSTSSTGSPISVQVVGAAFREDVVLAVCDYLARGERAVSPAPEEVHRAR</sequence>
<dbReference type="EMBL" id="BAAARN010000001">
    <property type="protein sequence ID" value="GAA2731350.1"/>
    <property type="molecule type" value="Genomic_DNA"/>
</dbReference>
<protein>
    <submittedName>
        <fullName evidence="3">Amidase</fullName>
    </submittedName>
</protein>